<evidence type="ECO:0000313" key="4">
    <source>
        <dbReference type="EMBL" id="AYD89751.1"/>
    </source>
</evidence>
<dbReference type="Proteomes" id="UP000273001">
    <property type="component" value="Chromosome"/>
</dbReference>
<evidence type="ECO:0000256" key="1">
    <source>
        <dbReference type="SAM" id="MobiDB-lite"/>
    </source>
</evidence>
<dbReference type="PANTHER" id="PTHR42698">
    <property type="entry name" value="GTPASE ERA"/>
    <property type="match status" value="1"/>
</dbReference>
<feature type="compositionally biased region" description="Low complexity" evidence="1">
    <location>
        <begin position="373"/>
        <end position="388"/>
    </location>
</feature>
<organism evidence="4 5">
    <name type="scientific">Actinomyces lilanjuaniae</name>
    <dbReference type="NCBI Taxonomy" id="2321394"/>
    <lineage>
        <taxon>Bacteria</taxon>
        <taxon>Bacillati</taxon>
        <taxon>Actinomycetota</taxon>
        <taxon>Actinomycetes</taxon>
        <taxon>Actinomycetales</taxon>
        <taxon>Actinomycetaceae</taxon>
        <taxon>Actinomyces</taxon>
    </lineage>
</organism>
<gene>
    <name evidence="4" type="ORF">D5R93_06300</name>
</gene>
<keyword evidence="2" id="KW-1133">Transmembrane helix</keyword>
<dbReference type="SUPFAM" id="SSF52540">
    <property type="entry name" value="P-loop containing nucleoside triphosphate hydrolases"/>
    <property type="match status" value="1"/>
</dbReference>
<evidence type="ECO:0000256" key="2">
    <source>
        <dbReference type="SAM" id="Phobius"/>
    </source>
</evidence>
<dbReference type="EMBL" id="CP032514">
    <property type="protein sequence ID" value="AYD89751.1"/>
    <property type="molecule type" value="Genomic_DNA"/>
</dbReference>
<sequence>MSTSVTAGSLGASLDTALAGLERVAVLSQELGLEAETAEVRALLERVDQRRRLAAETTVVALMGPTGSGKSCVLNALAGAAVASTAVTRPTTTEPLALLPAQETGGVRVEEITELMDWLSVGQRVQASREAVDRLGPHTVLLDLPDIDSDEPAHRRVAEHLAGMVDVLVWVLDPQKYADGVIHHEFLAPMAAHAEVTLVALNQVDRLDAQSVEPVLADLRRLLDQEGLDSAEVLPLSALTGAGVEALGSWVRQAAAGHTAATLRLAADTRALAAGLRERLFGSGGTGADSTGGAAGSGDNVRERQIRAEADLRQAAAVAAGVDAVAEAVRGSYVHQARARVGWPPLGWLERLRHDPLTALHLGRVAGRVAVRSGTSSGSVTTASTTGSPRVGQTALPVPRTSLPQAGPAALAALQTAAHSWCLASCAALPGEVKADIVERSDQRAAALAPALDQAVASTDLEQRHLPFWWSLARMLQWLLGSAALVGGLWLVVGHIVETNLPVVLDPPRWGQVPWPVVLLLGGLGLGVLLALLAGFAASWQARRRGRRVLARLHRATSSVVRQRLVLPLRQERARWEELRALLEDLS</sequence>
<keyword evidence="5" id="KW-1185">Reference proteome</keyword>
<dbReference type="Pfam" id="PF01926">
    <property type="entry name" value="MMR_HSR1"/>
    <property type="match status" value="1"/>
</dbReference>
<reference evidence="4 5" key="1">
    <citation type="submission" date="2018-09" db="EMBL/GenBank/DDBJ databases">
        <authorList>
            <person name="Li J."/>
        </authorList>
    </citation>
    <scope>NUCLEOTIDE SEQUENCE [LARGE SCALE GENOMIC DNA]</scope>
    <source>
        <strain evidence="4 5">2129</strain>
    </source>
</reference>
<dbReference type="InterPro" id="IPR027417">
    <property type="entry name" value="P-loop_NTPase"/>
</dbReference>
<protein>
    <recommendedName>
        <fullName evidence="3">G domain-containing protein</fullName>
    </recommendedName>
</protein>
<feature type="transmembrane region" description="Helical" evidence="2">
    <location>
        <begin position="478"/>
        <end position="497"/>
    </location>
</feature>
<dbReference type="PANTHER" id="PTHR42698:SF1">
    <property type="entry name" value="GTPASE ERA, MITOCHONDRIAL"/>
    <property type="match status" value="1"/>
</dbReference>
<dbReference type="InterPro" id="IPR005662">
    <property type="entry name" value="GTPase_Era-like"/>
</dbReference>
<feature type="region of interest" description="Disordered" evidence="1">
    <location>
        <begin position="373"/>
        <end position="392"/>
    </location>
</feature>
<evidence type="ECO:0000313" key="5">
    <source>
        <dbReference type="Proteomes" id="UP000273001"/>
    </source>
</evidence>
<feature type="domain" description="G" evidence="3">
    <location>
        <begin position="60"/>
        <end position="178"/>
    </location>
</feature>
<keyword evidence="2" id="KW-0812">Transmembrane</keyword>
<name>A0ABM6Z3E1_9ACTO</name>
<dbReference type="Gene3D" id="3.40.50.300">
    <property type="entry name" value="P-loop containing nucleotide triphosphate hydrolases"/>
    <property type="match status" value="1"/>
</dbReference>
<dbReference type="InterPro" id="IPR006073">
    <property type="entry name" value="GTP-bd"/>
</dbReference>
<feature type="transmembrane region" description="Helical" evidence="2">
    <location>
        <begin position="517"/>
        <end position="538"/>
    </location>
</feature>
<keyword evidence="2" id="KW-0472">Membrane</keyword>
<dbReference type="RefSeq" id="WP_120204410.1">
    <property type="nucleotide sequence ID" value="NZ_CP032514.1"/>
</dbReference>
<accession>A0ABM6Z3E1</accession>
<evidence type="ECO:0000259" key="3">
    <source>
        <dbReference type="Pfam" id="PF01926"/>
    </source>
</evidence>
<proteinExistence type="predicted"/>